<organism evidence="1 2">
    <name type="scientific">Gluconobacter oxydans</name>
    <name type="common">Gluconobacter suboxydans</name>
    <dbReference type="NCBI Taxonomy" id="442"/>
    <lineage>
        <taxon>Bacteria</taxon>
        <taxon>Pseudomonadati</taxon>
        <taxon>Pseudomonadota</taxon>
        <taxon>Alphaproteobacteria</taxon>
        <taxon>Acetobacterales</taxon>
        <taxon>Acetobacteraceae</taxon>
        <taxon>Gluconobacter</taxon>
    </lineage>
</organism>
<evidence type="ECO:0000313" key="1">
    <source>
        <dbReference type="EMBL" id="KXV09573.1"/>
    </source>
</evidence>
<protein>
    <submittedName>
        <fullName evidence="1">Uncharacterized protein</fullName>
    </submittedName>
</protein>
<accession>A0AB34XKB0</accession>
<sequence length="67" mass="8100">MGFINDYYMSEKIFMSNEGKLYSLLCHHVDGIFWEWGLVINGDCYNFRLLFLKISELFNKVFRYLCN</sequence>
<evidence type="ECO:0000313" key="2">
    <source>
        <dbReference type="Proteomes" id="UP000075394"/>
    </source>
</evidence>
<dbReference type="EMBL" id="LHZD01000014">
    <property type="protein sequence ID" value="KXV09573.1"/>
    <property type="molecule type" value="Genomic_DNA"/>
</dbReference>
<gene>
    <name evidence="1" type="ORF">AD931_03035</name>
</gene>
<comment type="caution">
    <text evidence="1">The sequence shown here is derived from an EMBL/GenBank/DDBJ whole genome shotgun (WGS) entry which is preliminary data.</text>
</comment>
<name>A0AB34XKB0_GLUOY</name>
<proteinExistence type="predicted"/>
<dbReference type="Proteomes" id="UP000075394">
    <property type="component" value="Unassembled WGS sequence"/>
</dbReference>
<dbReference type="AlphaFoldDB" id="A0AB34XKB0"/>
<reference evidence="1 2" key="1">
    <citation type="submission" date="2015-06" db="EMBL/GenBank/DDBJ databases">
        <title>Improved classification and identification of acetic acid bacteria using matrix-assisted laser desorption/ionization time-of-flight mass spectrometry; Gluconobacter nephelii and Gluconobacter uchimurae are later heterotypic synonyms of Gluconobacter japonicus and Gluconobacter oxydans, respectively.</title>
        <authorList>
            <person name="Li L."/>
            <person name="Cleenwerck I."/>
            <person name="De Vuyst L."/>
            <person name="Vandamme P."/>
        </authorList>
    </citation>
    <scope>NUCLEOTIDE SEQUENCE [LARGE SCALE GENOMIC DNA]</scope>
    <source>
        <strain evidence="1 2">LMG 1386</strain>
    </source>
</reference>